<accession>A0ABP8ZBZ5</accession>
<comment type="caution">
    <text evidence="2">The sequence shown here is derived from an EMBL/GenBank/DDBJ whole genome shotgun (WGS) entry which is preliminary data.</text>
</comment>
<sequence>MAQDRCWSSIVTAPADRAALRLDKAAAWPLACELPKGHGGPHASDGGRGGAGRRRWMLWDDFARTPRAARDLDACRGRSIDNAACRLFDGHGGAHVFPAPRSAPARPIHQGAEMAKQSKKPKPKAAPSVPAAPKPRPVVEPPAPAPVPPTAAAPRPPVEPVKPAVVPPKPVAEPVEPAAEKVEPVADPVAPAAEPVAERPAERVSMITINEYNDLTRTSLIEVIQPDGTARTVIAPVSAVPAAGRTRHSATTTTIEGSLSDLEAATAEAAVAAAALPEGEGLVRQQVSEALREMAQALSKLAESLDPR</sequence>
<evidence type="ECO:0008006" key="4">
    <source>
        <dbReference type="Google" id="ProtNLM"/>
    </source>
</evidence>
<evidence type="ECO:0000313" key="3">
    <source>
        <dbReference type="Proteomes" id="UP001500822"/>
    </source>
</evidence>
<feature type="compositionally biased region" description="Pro residues" evidence="1">
    <location>
        <begin position="130"/>
        <end position="157"/>
    </location>
</feature>
<proteinExistence type="predicted"/>
<dbReference type="Proteomes" id="UP001500822">
    <property type="component" value="Unassembled WGS sequence"/>
</dbReference>
<protein>
    <recommendedName>
        <fullName evidence="4">Translation initiation factor</fullName>
    </recommendedName>
</protein>
<gene>
    <name evidence="2" type="ORF">GCM10023217_23760</name>
</gene>
<organism evidence="2 3">
    <name type="scientific">Gordonia alkaliphila</name>
    <dbReference type="NCBI Taxonomy" id="1053547"/>
    <lineage>
        <taxon>Bacteria</taxon>
        <taxon>Bacillati</taxon>
        <taxon>Actinomycetota</taxon>
        <taxon>Actinomycetes</taxon>
        <taxon>Mycobacteriales</taxon>
        <taxon>Gordoniaceae</taxon>
        <taxon>Gordonia</taxon>
    </lineage>
</organism>
<evidence type="ECO:0000313" key="2">
    <source>
        <dbReference type="EMBL" id="GAA4752087.1"/>
    </source>
</evidence>
<dbReference type="RefSeq" id="WP_246992901.1">
    <property type="nucleotide sequence ID" value="NZ_BAABIE010000010.1"/>
</dbReference>
<feature type="region of interest" description="Disordered" evidence="1">
    <location>
        <begin position="111"/>
        <end position="157"/>
    </location>
</feature>
<name>A0ABP8ZBZ5_9ACTN</name>
<evidence type="ECO:0000256" key="1">
    <source>
        <dbReference type="SAM" id="MobiDB-lite"/>
    </source>
</evidence>
<reference evidence="3" key="1">
    <citation type="journal article" date="2019" name="Int. J. Syst. Evol. Microbiol.">
        <title>The Global Catalogue of Microorganisms (GCM) 10K type strain sequencing project: providing services to taxonomists for standard genome sequencing and annotation.</title>
        <authorList>
            <consortium name="The Broad Institute Genomics Platform"/>
            <consortium name="The Broad Institute Genome Sequencing Center for Infectious Disease"/>
            <person name="Wu L."/>
            <person name="Ma J."/>
        </authorList>
    </citation>
    <scope>NUCLEOTIDE SEQUENCE [LARGE SCALE GENOMIC DNA]</scope>
    <source>
        <strain evidence="3">JCM 18077</strain>
    </source>
</reference>
<dbReference type="EMBL" id="BAABIE010000010">
    <property type="protein sequence ID" value="GAA4752087.1"/>
    <property type="molecule type" value="Genomic_DNA"/>
</dbReference>
<keyword evidence="3" id="KW-1185">Reference proteome</keyword>